<feature type="domain" description="Peptidoglycan recognition protein family" evidence="3">
    <location>
        <begin position="1"/>
        <end position="124"/>
    </location>
</feature>
<feature type="domain" description="N-acetylmuramoyl-L-alanine amidase" evidence="2">
    <location>
        <begin position="2"/>
        <end position="130"/>
    </location>
</feature>
<protein>
    <recommendedName>
        <fullName evidence="6">N-acetylmuramoyl-L-alanine amidase</fullName>
    </recommendedName>
</protein>
<evidence type="ECO:0000259" key="2">
    <source>
        <dbReference type="SMART" id="SM00644"/>
    </source>
</evidence>
<dbReference type="PANTHER" id="PTHR11022">
    <property type="entry name" value="PEPTIDOGLYCAN RECOGNITION PROTEIN"/>
    <property type="match status" value="1"/>
</dbReference>
<dbReference type="GO" id="GO:0008745">
    <property type="term" value="F:N-acetylmuramoyl-L-alanine amidase activity"/>
    <property type="evidence" value="ECO:0007669"/>
    <property type="project" value="InterPro"/>
</dbReference>
<dbReference type="Proteomes" id="UP000052167">
    <property type="component" value="Unassembled WGS sequence"/>
</dbReference>
<dbReference type="AlphaFoldDB" id="A0A922P2U5"/>
<dbReference type="PANTHER" id="PTHR11022:SF41">
    <property type="entry name" value="PEPTIDOGLYCAN-RECOGNITION PROTEIN LC-RELATED"/>
    <property type="match status" value="1"/>
</dbReference>
<dbReference type="InterPro" id="IPR002502">
    <property type="entry name" value="Amidase_domain"/>
</dbReference>
<sequence>MLDTARPINEIIWHCTATPEGRDFTVNDIRAWHKQRGWSDIGYHYIVYRDGRIMPGRPVGQVGAHVSGHNTGTIGCSYVGGVSADGKTAKDTRTGPQRASMLWLTAQLAKKFQIAKISGHNEYAAKACPSFDVRKDELSRLL</sequence>
<dbReference type="Gene3D" id="3.40.80.10">
    <property type="entry name" value="Peptidoglycan recognition protein-like"/>
    <property type="match status" value="1"/>
</dbReference>
<organism evidence="4 5">
    <name type="scientific">Pseudorhizobium pelagicum</name>
    <dbReference type="NCBI Taxonomy" id="1509405"/>
    <lineage>
        <taxon>Bacteria</taxon>
        <taxon>Pseudomonadati</taxon>
        <taxon>Pseudomonadota</taxon>
        <taxon>Alphaproteobacteria</taxon>
        <taxon>Hyphomicrobiales</taxon>
        <taxon>Rhizobiaceae</taxon>
        <taxon>Rhizobium/Agrobacterium group</taxon>
        <taxon>Pseudorhizobium</taxon>
    </lineage>
</organism>
<evidence type="ECO:0000313" key="5">
    <source>
        <dbReference type="Proteomes" id="UP000052167"/>
    </source>
</evidence>
<evidence type="ECO:0008006" key="6">
    <source>
        <dbReference type="Google" id="ProtNLM"/>
    </source>
</evidence>
<gene>
    <name evidence="4" type="ORF">GV68_07240</name>
</gene>
<comment type="caution">
    <text evidence="4">The sequence shown here is derived from an EMBL/GenBank/DDBJ whole genome shotgun (WGS) entry which is preliminary data.</text>
</comment>
<dbReference type="InterPro" id="IPR006619">
    <property type="entry name" value="PGRP_domain_met/bac"/>
</dbReference>
<dbReference type="GO" id="GO:0008270">
    <property type="term" value="F:zinc ion binding"/>
    <property type="evidence" value="ECO:0007669"/>
    <property type="project" value="InterPro"/>
</dbReference>
<proteinExistence type="inferred from homology"/>
<dbReference type="SMART" id="SM00644">
    <property type="entry name" value="Ami_2"/>
    <property type="match status" value="1"/>
</dbReference>
<reference evidence="4 5" key="1">
    <citation type="submission" date="2014-06" db="EMBL/GenBank/DDBJ databases">
        <title>Rhizobium pelagicum/R2-400B4.</title>
        <authorList>
            <person name="Kimes N.E."/>
            <person name="Lopez-Perez M."/>
        </authorList>
    </citation>
    <scope>NUCLEOTIDE SEQUENCE [LARGE SCALE GENOMIC DNA]</scope>
    <source>
        <strain evidence="4 5">R2-400B4</strain>
    </source>
</reference>
<dbReference type="Pfam" id="PF01510">
    <property type="entry name" value="Amidase_2"/>
    <property type="match status" value="1"/>
</dbReference>
<dbReference type="InterPro" id="IPR036505">
    <property type="entry name" value="Amidase/PGRP_sf"/>
</dbReference>
<evidence type="ECO:0000259" key="3">
    <source>
        <dbReference type="SMART" id="SM00701"/>
    </source>
</evidence>
<accession>A0A922P2U5</accession>
<evidence type="ECO:0000256" key="1">
    <source>
        <dbReference type="ARBA" id="ARBA00007553"/>
    </source>
</evidence>
<dbReference type="InterPro" id="IPR015510">
    <property type="entry name" value="PGRP"/>
</dbReference>
<dbReference type="SMART" id="SM00701">
    <property type="entry name" value="PGRP"/>
    <property type="match status" value="1"/>
</dbReference>
<keyword evidence="5" id="KW-1185">Reference proteome</keyword>
<dbReference type="SUPFAM" id="SSF55846">
    <property type="entry name" value="N-acetylmuramoyl-L-alanine amidase-like"/>
    <property type="match status" value="1"/>
</dbReference>
<comment type="similarity">
    <text evidence="1">Belongs to the N-acetylmuramoyl-L-alanine amidase 2 family.</text>
</comment>
<evidence type="ECO:0000313" key="4">
    <source>
        <dbReference type="EMBL" id="KEQ06442.1"/>
    </source>
</evidence>
<dbReference type="GO" id="GO:0009253">
    <property type="term" value="P:peptidoglycan catabolic process"/>
    <property type="evidence" value="ECO:0007669"/>
    <property type="project" value="InterPro"/>
</dbReference>
<name>A0A922P2U5_9HYPH</name>
<dbReference type="EMBL" id="JOKJ01000016">
    <property type="protein sequence ID" value="KEQ06442.1"/>
    <property type="molecule type" value="Genomic_DNA"/>
</dbReference>
<dbReference type="CDD" id="cd06583">
    <property type="entry name" value="PGRP"/>
    <property type="match status" value="1"/>
</dbReference>